<dbReference type="GO" id="GO:0003824">
    <property type="term" value="F:catalytic activity"/>
    <property type="evidence" value="ECO:0007669"/>
    <property type="project" value="UniProtKB-ARBA"/>
</dbReference>
<dbReference type="InterPro" id="IPR000160">
    <property type="entry name" value="GGDEF_dom"/>
</dbReference>
<feature type="domain" description="GGDEF" evidence="3">
    <location>
        <begin position="293"/>
        <end position="426"/>
    </location>
</feature>
<evidence type="ECO:0000313" key="5">
    <source>
        <dbReference type="Proteomes" id="UP001138661"/>
    </source>
</evidence>
<feature type="region of interest" description="Disordered" evidence="1">
    <location>
        <begin position="1"/>
        <end position="30"/>
    </location>
</feature>
<sequence>MGEGKITSAARSERSLIPLSNAPDPSGPEFDPFQAARQLRTAVWIFDIDNSCILHANESACKLWQADNEDLLCARDLSEGMSSTVAARLKQYQIDFEERNSVFNELWTLYPNGEPETAMVVFSGFRLPDGRMAMRCEATGSVDDLPENLRSAEALLHTDVMIMLFDLDGPALYMNPAARKATPRSLDSFAEIFTDHADFVALEKMLEQHGEHRCVALVETATEPHWYDISAKRCSDAVTGSPAVLVTAIDVSELKNARDQAHYLAERDQLTGCFNRSFVQSRLEALEAKNTSTTYALLYLDVDRFKQINDRFGHEMGDAVLKELVSRFDAELSEDDTLARMGGDEFVILIKNASQESDLIEKIERLRLAINKPMVYDAILLNVTISIGVALIEPNDQTVMDAIQRADIALYASKQRGRNRFLFFDSEMGAEASERNQLEVELMRALEKREFVLYFQPRYDLRSNQVVSAEALVRWRHPVRGLVMPGKFIPICEETGIIEELGQFVLEEGCNQAIEWHRRGLDIGLSINVSPRQFSGDKLMETLRAFSQRPDFPNGYVELEITETALIGDLEMIAQKLRAITDLGFRIAIDDFGTGYSNLSYITRFPLNCLKIDKSFVDQLPDTIPIIQLILTMAAQIGVTTVAEGVETAEQIEQLAVSGCEQVQGYYFTKPVPLEAFEETTRRLNENGFSIDAGDAPEAHRIPARATR</sequence>
<dbReference type="PROSITE" id="PS50887">
    <property type="entry name" value="GGDEF"/>
    <property type="match status" value="1"/>
</dbReference>
<dbReference type="EMBL" id="JAHXDN010000006">
    <property type="protein sequence ID" value="MBW4710201.1"/>
    <property type="molecule type" value="Genomic_DNA"/>
</dbReference>
<reference evidence="4" key="1">
    <citation type="submission" date="2021-07" db="EMBL/GenBank/DDBJ databases">
        <title>Roseobacter insulae sp. nov., isolated from a tidal flat.</title>
        <authorList>
            <person name="Park S."/>
            <person name="Yoon J.-H."/>
        </authorList>
    </citation>
    <scope>NUCLEOTIDE SEQUENCE</scope>
    <source>
        <strain evidence="4">YSTF-M11</strain>
    </source>
</reference>
<dbReference type="SMART" id="SM00267">
    <property type="entry name" value="GGDEF"/>
    <property type="match status" value="1"/>
</dbReference>
<dbReference type="PANTHER" id="PTHR44757:SF2">
    <property type="entry name" value="BIOFILM ARCHITECTURE MAINTENANCE PROTEIN MBAA"/>
    <property type="match status" value="1"/>
</dbReference>
<comment type="caution">
    <text evidence="4">The sequence shown here is derived from an EMBL/GenBank/DDBJ whole genome shotgun (WGS) entry which is preliminary data.</text>
</comment>
<dbReference type="Proteomes" id="UP001138661">
    <property type="component" value="Unassembled WGS sequence"/>
</dbReference>
<feature type="region of interest" description="Disordered" evidence="1">
    <location>
        <begin position="688"/>
        <end position="708"/>
    </location>
</feature>
<protein>
    <submittedName>
        <fullName evidence="4">EAL domain-containing protein</fullName>
    </submittedName>
</protein>
<keyword evidence="5" id="KW-1185">Reference proteome</keyword>
<evidence type="ECO:0000256" key="1">
    <source>
        <dbReference type="SAM" id="MobiDB-lite"/>
    </source>
</evidence>
<accession>A0A9X1FZ27</accession>
<evidence type="ECO:0000313" key="4">
    <source>
        <dbReference type="EMBL" id="MBW4710201.1"/>
    </source>
</evidence>
<dbReference type="CDD" id="cd01949">
    <property type="entry name" value="GGDEF"/>
    <property type="match status" value="1"/>
</dbReference>
<evidence type="ECO:0000259" key="3">
    <source>
        <dbReference type="PROSITE" id="PS50887"/>
    </source>
</evidence>
<dbReference type="Pfam" id="PF00990">
    <property type="entry name" value="GGDEF"/>
    <property type="match status" value="1"/>
</dbReference>
<dbReference type="CDD" id="cd01948">
    <property type="entry name" value="EAL"/>
    <property type="match status" value="1"/>
</dbReference>
<evidence type="ECO:0000259" key="2">
    <source>
        <dbReference type="PROSITE" id="PS50883"/>
    </source>
</evidence>
<name>A0A9X1FZ27_9RHOB</name>
<dbReference type="PROSITE" id="PS50883">
    <property type="entry name" value="EAL"/>
    <property type="match status" value="1"/>
</dbReference>
<organism evidence="4 5">
    <name type="scientific">Roseobacter insulae</name>
    <dbReference type="NCBI Taxonomy" id="2859783"/>
    <lineage>
        <taxon>Bacteria</taxon>
        <taxon>Pseudomonadati</taxon>
        <taxon>Pseudomonadota</taxon>
        <taxon>Alphaproteobacteria</taxon>
        <taxon>Rhodobacterales</taxon>
        <taxon>Roseobacteraceae</taxon>
        <taxon>Roseobacter</taxon>
    </lineage>
</organism>
<dbReference type="InterPro" id="IPR001633">
    <property type="entry name" value="EAL_dom"/>
</dbReference>
<dbReference type="FunFam" id="3.30.70.270:FF:000001">
    <property type="entry name" value="Diguanylate cyclase domain protein"/>
    <property type="match status" value="1"/>
</dbReference>
<dbReference type="AlphaFoldDB" id="A0A9X1FZ27"/>
<dbReference type="PANTHER" id="PTHR44757">
    <property type="entry name" value="DIGUANYLATE CYCLASE DGCP"/>
    <property type="match status" value="1"/>
</dbReference>
<feature type="domain" description="EAL" evidence="2">
    <location>
        <begin position="435"/>
        <end position="685"/>
    </location>
</feature>
<dbReference type="SMART" id="SM00052">
    <property type="entry name" value="EAL"/>
    <property type="match status" value="1"/>
</dbReference>
<dbReference type="InterPro" id="IPR052155">
    <property type="entry name" value="Biofilm_reg_signaling"/>
</dbReference>
<gene>
    <name evidence="4" type="ORF">KX928_20635</name>
</gene>
<proteinExistence type="predicted"/>
<dbReference type="RefSeq" id="WP_219506437.1">
    <property type="nucleotide sequence ID" value="NZ_JAHXDN010000006.1"/>
</dbReference>
<dbReference type="Pfam" id="PF00563">
    <property type="entry name" value="EAL"/>
    <property type="match status" value="1"/>
</dbReference>
<dbReference type="NCBIfam" id="TIGR00254">
    <property type="entry name" value="GGDEF"/>
    <property type="match status" value="1"/>
</dbReference>